<feature type="domain" description="YgjP-like metallopeptidase" evidence="1">
    <location>
        <begin position="13"/>
        <end position="198"/>
    </location>
</feature>
<dbReference type="PANTHER" id="PTHR30399">
    <property type="entry name" value="UNCHARACTERIZED PROTEIN YGJP"/>
    <property type="match status" value="1"/>
</dbReference>
<evidence type="ECO:0000313" key="2">
    <source>
        <dbReference type="EMBL" id="EKD25303.1"/>
    </source>
</evidence>
<evidence type="ECO:0000259" key="1">
    <source>
        <dbReference type="Pfam" id="PF01863"/>
    </source>
</evidence>
<dbReference type="AlphaFoldDB" id="K1XY68"/>
<dbReference type="Pfam" id="PF01863">
    <property type="entry name" value="YgjP-like"/>
    <property type="match status" value="1"/>
</dbReference>
<dbReference type="PANTHER" id="PTHR30399:SF1">
    <property type="entry name" value="UTP PYROPHOSPHATASE"/>
    <property type="match status" value="1"/>
</dbReference>
<reference evidence="2" key="1">
    <citation type="journal article" date="2012" name="Science">
        <title>Fermentation, hydrogen, and sulfur metabolism in multiple uncultivated bacterial phyla.</title>
        <authorList>
            <person name="Wrighton K.C."/>
            <person name="Thomas B.C."/>
            <person name="Sharon I."/>
            <person name="Miller C.S."/>
            <person name="Castelle C.J."/>
            <person name="VerBerkmoes N.C."/>
            <person name="Wilkins M.J."/>
            <person name="Hettich R.L."/>
            <person name="Lipton M.S."/>
            <person name="Williams K.H."/>
            <person name="Long P.E."/>
            <person name="Banfield J.F."/>
        </authorList>
    </citation>
    <scope>NUCLEOTIDE SEQUENCE [LARGE SCALE GENOMIC DNA]</scope>
</reference>
<dbReference type="InterPro" id="IPR053136">
    <property type="entry name" value="UTP_pyrophosphatase-like"/>
</dbReference>
<sequence length="202" mass="24098">MNIVYKNIRHGYARIDKDGQLLITIPLSKKWNQKFEDSLIQKAEALLKRYSKRTHIDPIQKDNIMLFGEEVPLEEFYKQHPHIKTKPSTWNLPPFTSKILKKILEDYATPLFDLYSKKLWIPYKKLSIRKTNSKRGSCTHDQKFSLNLDLIYLSTKYIKYVIIHEACHLKVKNHSAKFRALVESFCPEYKQTRKELRKFIIK</sequence>
<gene>
    <name evidence="2" type="ORF">ACD_80C00086G0001</name>
</gene>
<name>K1XY68_9BACT</name>
<comment type="caution">
    <text evidence="2">The sequence shown here is derived from an EMBL/GenBank/DDBJ whole genome shotgun (WGS) entry which is preliminary data.</text>
</comment>
<organism evidence="2">
    <name type="scientific">uncultured bacterium</name>
    <name type="common">gcode 4</name>
    <dbReference type="NCBI Taxonomy" id="1234023"/>
    <lineage>
        <taxon>Bacteria</taxon>
        <taxon>environmental samples</taxon>
    </lineage>
</organism>
<protein>
    <recommendedName>
        <fullName evidence="1">YgjP-like metallopeptidase domain-containing protein</fullName>
    </recommendedName>
</protein>
<dbReference type="Gene3D" id="3.30.2010.10">
    <property type="entry name" value="Metalloproteases ('zincins'), catalytic domain"/>
    <property type="match status" value="1"/>
</dbReference>
<proteinExistence type="predicted"/>
<dbReference type="CDD" id="cd07344">
    <property type="entry name" value="M48_yhfN_like"/>
    <property type="match status" value="1"/>
</dbReference>
<dbReference type="EMBL" id="AMFJ01036093">
    <property type="protein sequence ID" value="EKD25303.1"/>
    <property type="molecule type" value="Genomic_DNA"/>
</dbReference>
<accession>K1XY68</accession>
<dbReference type="InterPro" id="IPR002725">
    <property type="entry name" value="YgjP-like_metallopeptidase"/>
</dbReference>